<feature type="region of interest" description="Disordered" evidence="1">
    <location>
        <begin position="150"/>
        <end position="173"/>
    </location>
</feature>
<evidence type="ECO:0000313" key="3">
    <source>
        <dbReference type="Proteomes" id="UP000651452"/>
    </source>
</evidence>
<sequence>MLPLTLPYRPRVTSPLSITTNPPITATRITLPSEHDLAIALEQDGELDKLPAGTINVAKIIENSRPVVEALNEQLGAGMCSHDGADVGDVVVSGNGSAQMDTSQITGGTRTEVTAAPSAACLNEEESTTRPRVVDTITTSLPTESDIHAMDEPASFGTAGRPERMGGKGRRASRFERARAKARKLVRRCGVVVSLLGCHGEDRERLRKRACGRH</sequence>
<dbReference type="Proteomes" id="UP000651452">
    <property type="component" value="Unassembled WGS sequence"/>
</dbReference>
<name>A0A8H7JAV3_9PLEO</name>
<comment type="caution">
    <text evidence="2">The sequence shown here is derived from an EMBL/GenBank/DDBJ whole genome shotgun (WGS) entry which is preliminary data.</text>
</comment>
<gene>
    <name evidence="2" type="ORF">EKO04_001572</name>
</gene>
<reference evidence="2" key="2">
    <citation type="submission" date="2020-09" db="EMBL/GenBank/DDBJ databases">
        <title>Reference genome assembly for Australian Ascochyta lentis isolate Al4.</title>
        <authorList>
            <person name="Lee R.C."/>
            <person name="Farfan-Caceres L.M."/>
            <person name="Debler J.W."/>
            <person name="Williams A.H."/>
            <person name="Henares B.M."/>
        </authorList>
    </citation>
    <scope>NUCLEOTIDE SEQUENCE</scope>
    <source>
        <strain evidence="2">Al4</strain>
    </source>
</reference>
<proteinExistence type="predicted"/>
<keyword evidence="3" id="KW-1185">Reference proteome</keyword>
<dbReference type="EMBL" id="RZGK01000003">
    <property type="protein sequence ID" value="KAF9700154.1"/>
    <property type="molecule type" value="Genomic_DNA"/>
</dbReference>
<dbReference type="AlphaFoldDB" id="A0A8H7JAV3"/>
<organism evidence="2 3">
    <name type="scientific">Ascochyta lentis</name>
    <dbReference type="NCBI Taxonomy" id="205686"/>
    <lineage>
        <taxon>Eukaryota</taxon>
        <taxon>Fungi</taxon>
        <taxon>Dikarya</taxon>
        <taxon>Ascomycota</taxon>
        <taxon>Pezizomycotina</taxon>
        <taxon>Dothideomycetes</taxon>
        <taxon>Pleosporomycetidae</taxon>
        <taxon>Pleosporales</taxon>
        <taxon>Pleosporineae</taxon>
        <taxon>Didymellaceae</taxon>
        <taxon>Ascochyta</taxon>
    </lineage>
</organism>
<evidence type="ECO:0000313" key="2">
    <source>
        <dbReference type="EMBL" id="KAF9700154.1"/>
    </source>
</evidence>
<reference evidence="2" key="1">
    <citation type="submission" date="2018-12" db="EMBL/GenBank/DDBJ databases">
        <authorList>
            <person name="Syme R.A."/>
            <person name="Farfan-Caceres L."/>
            <person name="Lichtenzveig J."/>
        </authorList>
    </citation>
    <scope>NUCLEOTIDE SEQUENCE</scope>
    <source>
        <strain evidence="2">Al4</strain>
    </source>
</reference>
<accession>A0A8H7JAV3</accession>
<evidence type="ECO:0000256" key="1">
    <source>
        <dbReference type="SAM" id="MobiDB-lite"/>
    </source>
</evidence>
<protein>
    <submittedName>
        <fullName evidence="2">Uncharacterized protein</fullName>
    </submittedName>
</protein>